<evidence type="ECO:0000256" key="1">
    <source>
        <dbReference type="ARBA" id="ARBA00004370"/>
    </source>
</evidence>
<evidence type="ECO:0000259" key="8">
    <source>
        <dbReference type="PROSITE" id="PS50020"/>
    </source>
</evidence>
<dbReference type="InterPro" id="IPR051423">
    <property type="entry name" value="CD225/Dispanin"/>
</dbReference>
<dbReference type="Pfam" id="PF04505">
    <property type="entry name" value="CD225"/>
    <property type="match status" value="1"/>
</dbReference>
<evidence type="ECO:0000313" key="9">
    <source>
        <dbReference type="EMBL" id="CAE4658541.1"/>
    </source>
</evidence>
<dbReference type="SMART" id="SM00456">
    <property type="entry name" value="WW"/>
    <property type="match status" value="1"/>
</dbReference>
<proteinExistence type="inferred from homology"/>
<sequence length="217" mass="24085">MKAGTEPVVVQGTEPSNNEYQPASAPVQHHFSPYKAGGSVSTTPVSAHLVPPPPPPPTGDDEWQLPPGWTIAHRKSDGRIYYWEESTGRTQWSHPLAAPGDPPHDRLPQSPSEIPYYHTRSLQAPMMETPYSAQKRPDSHQCCSVLSCLTFPPLGLLALYHSTNVNKSWGEGRYGDCVEHSRQANNFSCWGATIGIGIILYLWVKKTGFSFDFDLWD</sequence>
<accession>A0A7S4W7G0</accession>
<organism evidence="9">
    <name type="scientific">Ditylum brightwellii</name>
    <dbReference type="NCBI Taxonomy" id="49249"/>
    <lineage>
        <taxon>Eukaryota</taxon>
        <taxon>Sar</taxon>
        <taxon>Stramenopiles</taxon>
        <taxon>Ochrophyta</taxon>
        <taxon>Bacillariophyta</taxon>
        <taxon>Mediophyceae</taxon>
        <taxon>Lithodesmiophycidae</taxon>
        <taxon>Lithodesmiales</taxon>
        <taxon>Lithodesmiaceae</taxon>
        <taxon>Ditylum</taxon>
    </lineage>
</organism>
<dbReference type="Gene3D" id="2.20.70.10">
    <property type="match status" value="1"/>
</dbReference>
<dbReference type="PANTHER" id="PTHR14948">
    <property type="entry name" value="NG5"/>
    <property type="match status" value="1"/>
</dbReference>
<dbReference type="AlphaFoldDB" id="A0A7S4W7G0"/>
<feature type="domain" description="WW" evidence="8">
    <location>
        <begin position="63"/>
        <end position="97"/>
    </location>
</feature>
<comment type="subcellular location">
    <subcellularLocation>
        <location evidence="1">Membrane</location>
    </subcellularLocation>
</comment>
<feature type="region of interest" description="Disordered" evidence="6">
    <location>
        <begin position="1"/>
        <end position="65"/>
    </location>
</feature>
<dbReference type="SUPFAM" id="SSF51045">
    <property type="entry name" value="WW domain"/>
    <property type="match status" value="1"/>
</dbReference>
<dbReference type="CDD" id="cd00201">
    <property type="entry name" value="WW"/>
    <property type="match status" value="1"/>
</dbReference>
<dbReference type="InterPro" id="IPR007593">
    <property type="entry name" value="CD225/Dispanin_fam"/>
</dbReference>
<evidence type="ECO:0000256" key="6">
    <source>
        <dbReference type="SAM" id="MobiDB-lite"/>
    </source>
</evidence>
<gene>
    <name evidence="9" type="ORF">DBRI00130_LOCUS40197</name>
</gene>
<name>A0A7S4W7G0_9STRA</name>
<dbReference type="PANTHER" id="PTHR14948:SF25">
    <property type="entry name" value="DUF4190 DOMAIN-CONTAINING PROTEIN"/>
    <property type="match status" value="1"/>
</dbReference>
<evidence type="ECO:0000256" key="5">
    <source>
        <dbReference type="ARBA" id="ARBA00023136"/>
    </source>
</evidence>
<feature type="transmembrane region" description="Helical" evidence="7">
    <location>
        <begin position="187"/>
        <end position="204"/>
    </location>
</feature>
<dbReference type="InterPro" id="IPR001202">
    <property type="entry name" value="WW_dom"/>
</dbReference>
<dbReference type="EMBL" id="HBNS01055597">
    <property type="protein sequence ID" value="CAE4658541.1"/>
    <property type="molecule type" value="Transcribed_RNA"/>
</dbReference>
<dbReference type="Pfam" id="PF00397">
    <property type="entry name" value="WW"/>
    <property type="match status" value="1"/>
</dbReference>
<evidence type="ECO:0000256" key="2">
    <source>
        <dbReference type="ARBA" id="ARBA00006843"/>
    </source>
</evidence>
<dbReference type="InterPro" id="IPR036020">
    <property type="entry name" value="WW_dom_sf"/>
</dbReference>
<dbReference type="PROSITE" id="PS50020">
    <property type="entry name" value="WW_DOMAIN_2"/>
    <property type="match status" value="1"/>
</dbReference>
<reference evidence="9" key="1">
    <citation type="submission" date="2021-01" db="EMBL/GenBank/DDBJ databases">
        <authorList>
            <person name="Corre E."/>
            <person name="Pelletier E."/>
            <person name="Niang G."/>
            <person name="Scheremetjew M."/>
            <person name="Finn R."/>
            <person name="Kale V."/>
            <person name="Holt S."/>
            <person name="Cochrane G."/>
            <person name="Meng A."/>
            <person name="Brown T."/>
            <person name="Cohen L."/>
        </authorList>
    </citation>
    <scope>NUCLEOTIDE SEQUENCE</scope>
    <source>
        <strain evidence="9">GSO104</strain>
    </source>
</reference>
<evidence type="ECO:0000256" key="3">
    <source>
        <dbReference type="ARBA" id="ARBA00022692"/>
    </source>
</evidence>
<keyword evidence="4 7" id="KW-1133">Transmembrane helix</keyword>
<evidence type="ECO:0000256" key="7">
    <source>
        <dbReference type="SAM" id="Phobius"/>
    </source>
</evidence>
<comment type="similarity">
    <text evidence="2">Belongs to the CD225/Dispanin family.</text>
</comment>
<protein>
    <recommendedName>
        <fullName evidence="8">WW domain-containing protein</fullName>
    </recommendedName>
</protein>
<keyword evidence="5 7" id="KW-0472">Membrane</keyword>
<evidence type="ECO:0000256" key="4">
    <source>
        <dbReference type="ARBA" id="ARBA00022989"/>
    </source>
</evidence>
<keyword evidence="3 7" id="KW-0812">Transmembrane</keyword>
<dbReference type="PROSITE" id="PS01159">
    <property type="entry name" value="WW_DOMAIN_1"/>
    <property type="match status" value="1"/>
</dbReference>
<dbReference type="GO" id="GO:0016020">
    <property type="term" value="C:membrane"/>
    <property type="evidence" value="ECO:0007669"/>
    <property type="project" value="UniProtKB-SubCell"/>
</dbReference>